<reference evidence="2" key="2">
    <citation type="submission" date="2020-05" db="EMBL/GenBank/DDBJ databases">
        <authorList>
            <person name="Kim H.-S."/>
            <person name="Proctor R.H."/>
            <person name="Brown D.W."/>
        </authorList>
    </citation>
    <scope>NUCLEOTIDE SEQUENCE</scope>
    <source>
        <strain evidence="2">NRRL 22465</strain>
    </source>
</reference>
<keyword evidence="3" id="KW-1185">Reference proteome</keyword>
<dbReference type="OrthoDB" id="5074906at2759"/>
<organism evidence="2 3">
    <name type="scientific">Fusarium zealandicum</name>
    <dbReference type="NCBI Taxonomy" id="1053134"/>
    <lineage>
        <taxon>Eukaryota</taxon>
        <taxon>Fungi</taxon>
        <taxon>Dikarya</taxon>
        <taxon>Ascomycota</taxon>
        <taxon>Pezizomycotina</taxon>
        <taxon>Sordariomycetes</taxon>
        <taxon>Hypocreomycetidae</taxon>
        <taxon>Hypocreales</taxon>
        <taxon>Nectriaceae</taxon>
        <taxon>Fusarium</taxon>
        <taxon>Fusarium staphyleae species complex</taxon>
    </lineage>
</organism>
<dbReference type="AlphaFoldDB" id="A0A8H4XIL6"/>
<accession>A0A8H4XIL6</accession>
<feature type="region of interest" description="Disordered" evidence="1">
    <location>
        <begin position="99"/>
        <end position="119"/>
    </location>
</feature>
<feature type="compositionally biased region" description="Basic and acidic residues" evidence="1">
    <location>
        <begin position="108"/>
        <end position="119"/>
    </location>
</feature>
<evidence type="ECO:0000256" key="1">
    <source>
        <dbReference type="SAM" id="MobiDB-lite"/>
    </source>
</evidence>
<dbReference type="EMBL" id="JABEYC010000582">
    <property type="protein sequence ID" value="KAF4975987.1"/>
    <property type="molecule type" value="Genomic_DNA"/>
</dbReference>
<name>A0A8H4XIL6_9HYPO</name>
<evidence type="ECO:0000313" key="3">
    <source>
        <dbReference type="Proteomes" id="UP000635477"/>
    </source>
</evidence>
<sequence>MRATHERALCEGLPGRLRKIGSAYFDFVVDRRVWGESFSIVNPADKPEWPWKESKPSAVDMRDGASMIFANWIQEKETAVVAEMDPELKGDMEIAKRTLCDMDVSSTQDREDDGKGHED</sequence>
<comment type="caution">
    <text evidence="2">The sequence shown here is derived from an EMBL/GenBank/DDBJ whole genome shotgun (WGS) entry which is preliminary data.</text>
</comment>
<protein>
    <submittedName>
        <fullName evidence="2">Uncharacterized protein</fullName>
    </submittedName>
</protein>
<proteinExistence type="predicted"/>
<evidence type="ECO:0000313" key="2">
    <source>
        <dbReference type="EMBL" id="KAF4975987.1"/>
    </source>
</evidence>
<gene>
    <name evidence="2" type="ORF">FZEAL_7294</name>
</gene>
<dbReference type="Proteomes" id="UP000635477">
    <property type="component" value="Unassembled WGS sequence"/>
</dbReference>
<reference evidence="2" key="1">
    <citation type="journal article" date="2020" name="BMC Genomics">
        <title>Correction to: Identification and distribution of gene clusters required for synthesis of sphingolipid metabolism inhibitors in diverse species of the filamentous fungus Fusarium.</title>
        <authorList>
            <person name="Kim H.S."/>
            <person name="Lohmar J.M."/>
            <person name="Busman M."/>
            <person name="Brown D.W."/>
            <person name="Naumann T.A."/>
            <person name="Divon H.H."/>
            <person name="Lysoe E."/>
            <person name="Uhlig S."/>
            <person name="Proctor R.H."/>
        </authorList>
    </citation>
    <scope>NUCLEOTIDE SEQUENCE</scope>
    <source>
        <strain evidence="2">NRRL 22465</strain>
    </source>
</reference>